<evidence type="ECO:0000259" key="13">
    <source>
        <dbReference type="PROSITE" id="PS50051"/>
    </source>
</evidence>
<evidence type="ECO:0000256" key="10">
    <source>
        <dbReference type="RuleBase" id="RU004070"/>
    </source>
</evidence>
<evidence type="ECO:0000256" key="1">
    <source>
        <dbReference type="ARBA" id="ARBA00004123"/>
    </source>
</evidence>
<dbReference type="SUPFAM" id="SSF50249">
    <property type="entry name" value="Nucleic acid-binding proteins"/>
    <property type="match status" value="1"/>
</dbReference>
<dbReference type="PRINTS" id="PR01657">
    <property type="entry name" value="MCMFAMILY"/>
</dbReference>
<dbReference type="PANTHER" id="PTHR11630:SF66">
    <property type="entry name" value="DNA REPLICATION LICENSING FACTOR MCM4"/>
    <property type="match status" value="1"/>
</dbReference>
<keyword evidence="7 10" id="KW-0067">ATP-binding</keyword>
<gene>
    <name evidence="14" type="ORF">SINC0208_LOCUS16899</name>
</gene>
<dbReference type="InterPro" id="IPR012340">
    <property type="entry name" value="NA-bd_OB-fold"/>
</dbReference>
<dbReference type="EMBL" id="HBIH01042075">
    <property type="protein sequence ID" value="CAE0336260.1"/>
    <property type="molecule type" value="Transcribed_RNA"/>
</dbReference>
<dbReference type="InterPro" id="IPR027417">
    <property type="entry name" value="P-loop_NTPase"/>
</dbReference>
<dbReference type="Pfam" id="PF17855">
    <property type="entry name" value="MCM_lid"/>
    <property type="match status" value="1"/>
</dbReference>
<dbReference type="PROSITE" id="PS50051">
    <property type="entry name" value="MCM_2"/>
    <property type="match status" value="1"/>
</dbReference>
<dbReference type="PROSITE" id="PS00847">
    <property type="entry name" value="MCM_1"/>
    <property type="match status" value="1"/>
</dbReference>
<keyword evidence="9 11" id="KW-0539">Nucleus</keyword>
<dbReference type="InterPro" id="IPR001208">
    <property type="entry name" value="MCM_dom"/>
</dbReference>
<dbReference type="InterPro" id="IPR018525">
    <property type="entry name" value="MCM_CS"/>
</dbReference>
<keyword evidence="4 10" id="KW-0547">Nucleotide-binding</keyword>
<dbReference type="AlphaFoldDB" id="A0A7S3IYB8"/>
<dbReference type="GO" id="GO:1902975">
    <property type="term" value="P:mitotic DNA replication initiation"/>
    <property type="evidence" value="ECO:0007669"/>
    <property type="project" value="TreeGrafter"/>
</dbReference>
<feature type="region of interest" description="Disordered" evidence="12">
    <location>
        <begin position="367"/>
        <end position="388"/>
    </location>
</feature>
<dbReference type="PANTHER" id="PTHR11630">
    <property type="entry name" value="DNA REPLICATION LICENSING FACTOR MCM FAMILY MEMBER"/>
    <property type="match status" value="1"/>
</dbReference>
<dbReference type="FunFam" id="2.20.28.10:FF:000003">
    <property type="entry name" value="DNA helicase"/>
    <property type="match status" value="1"/>
</dbReference>
<dbReference type="Pfam" id="PF14551">
    <property type="entry name" value="MCM_N"/>
    <property type="match status" value="1"/>
</dbReference>
<dbReference type="Gene3D" id="2.40.50.140">
    <property type="entry name" value="Nucleic acid-binding proteins"/>
    <property type="match status" value="1"/>
</dbReference>
<comment type="subcellular location">
    <subcellularLocation>
        <location evidence="1">Nucleus</location>
    </subcellularLocation>
</comment>
<dbReference type="InterPro" id="IPR036388">
    <property type="entry name" value="WH-like_DNA-bd_sf"/>
</dbReference>
<dbReference type="SMART" id="SM00350">
    <property type="entry name" value="MCM"/>
    <property type="match status" value="1"/>
</dbReference>
<dbReference type="Gene3D" id="1.10.10.10">
    <property type="entry name" value="Winged helix-like DNA-binding domain superfamily/Winged helix DNA-binding domain"/>
    <property type="match status" value="1"/>
</dbReference>
<dbReference type="Gene3D" id="3.30.1640.10">
    <property type="entry name" value="mini-chromosome maintenance (MCM) complex, chain A, domain 1"/>
    <property type="match status" value="1"/>
</dbReference>
<dbReference type="FunFam" id="3.40.50.300:FF:000217">
    <property type="entry name" value="DNA helicase"/>
    <property type="match status" value="1"/>
</dbReference>
<evidence type="ECO:0000256" key="2">
    <source>
        <dbReference type="ARBA" id="ARBA00008010"/>
    </source>
</evidence>
<dbReference type="Pfam" id="PF17207">
    <property type="entry name" value="MCM_OB"/>
    <property type="match status" value="1"/>
</dbReference>
<dbReference type="GO" id="GO:0000727">
    <property type="term" value="P:double-strand break repair via break-induced replication"/>
    <property type="evidence" value="ECO:0007669"/>
    <property type="project" value="TreeGrafter"/>
</dbReference>
<keyword evidence="5 11" id="KW-0378">Hydrolase</keyword>
<proteinExistence type="inferred from homology"/>
<feature type="domain" description="MCM C-terminal AAA(+) ATPase" evidence="13">
    <location>
        <begin position="415"/>
        <end position="623"/>
    </location>
</feature>
<dbReference type="GO" id="GO:0017116">
    <property type="term" value="F:single-stranded DNA helicase activity"/>
    <property type="evidence" value="ECO:0007669"/>
    <property type="project" value="TreeGrafter"/>
</dbReference>
<keyword evidence="3 11" id="KW-0235">DNA replication</keyword>
<dbReference type="GO" id="GO:0003697">
    <property type="term" value="F:single-stranded DNA binding"/>
    <property type="evidence" value="ECO:0007669"/>
    <property type="project" value="TreeGrafter"/>
</dbReference>
<sequence>MEPSNLQELSHSVLNTHGQMSNFVKQRGFLDPNRLLHAPQFSSLPRPEASGMQGTHFSNTQLGAAGATAEMSNTQVLWGTNINTNDLQTNMRDFLTTFRMQEENMLGQEPHYIQLMKQIAETEEFFLDVDCTHLFDFNKQLYKQLEDYPTDVIPIFDLVASAVYKDFVLQMDPADGMGDASGMPDIEQNDAVIQIRPFNLKKSYQIRALDPSFIDKLITFQGIVIRTSDAIPEMKEACFRCSKCKREEFKFIERGRIQEPENCEQCRGKMTYEMIHNLCMFSDKQHVKIQETPEAVPEGETPQTVHMCAYEDLVDFIKPGDRVEVVGIYRAQGIRMNSNVRTLKNIYRTYIDVIGYSKSDVRRYDNAAEKKEGEAEMAPEENDVDRDQGLDQNHEKELTPERIEEFKKFAANPQVYDLLIDAVAPSIYENQDVKKGILCQLFGGCSKTFTTSGRGRFRGEINILLCGDPSTAKSQILQYVHKIAPRGIYTSGKGSSAVGLTVYITKDPETREIILESGALVLSDRGICCIDEFDKMDDNTRVILHEAMEQQTVSVAKAGIICQLNARTAILAAANPVHSKYDPRLSVVDNIKLPPTLLSRFDLIYLILDKQSESSDRRLANHIVSLYSNTSGIALPDEEIQRTELLRTNHIDRQFFAQYISYARQHIQPEISQEIQLDLVSEYVRMRSLGNTTKTITATPRQLESMIRIAEALAKMRLSPVVSKEDVEEAVRLIKQALQQSATDPTTGQINMDIITTGQTKTNSDRLKAICDYILTSMTEFKKMVMDKGIKYGNLFDFLQKKAEDGSIANLTEHMLNEKEFREALNVLEDDGQIQLNGHTSAPTIRFANSSA</sequence>
<comment type="catalytic activity">
    <reaction evidence="11">
        <text>ATP + H2O = ADP + phosphate + H(+)</text>
        <dbReference type="Rhea" id="RHEA:13065"/>
        <dbReference type="ChEBI" id="CHEBI:15377"/>
        <dbReference type="ChEBI" id="CHEBI:15378"/>
        <dbReference type="ChEBI" id="CHEBI:30616"/>
        <dbReference type="ChEBI" id="CHEBI:43474"/>
        <dbReference type="ChEBI" id="CHEBI:456216"/>
        <dbReference type="EC" id="3.6.4.12"/>
    </reaction>
</comment>
<evidence type="ECO:0000256" key="9">
    <source>
        <dbReference type="ARBA" id="ARBA00023242"/>
    </source>
</evidence>
<dbReference type="PRINTS" id="PR01660">
    <property type="entry name" value="MCMPROTEIN4"/>
</dbReference>
<evidence type="ECO:0000256" key="3">
    <source>
        <dbReference type="ARBA" id="ARBA00022705"/>
    </source>
</evidence>
<organism evidence="14">
    <name type="scientific">Strombidium inclinatum</name>
    <dbReference type="NCBI Taxonomy" id="197538"/>
    <lineage>
        <taxon>Eukaryota</taxon>
        <taxon>Sar</taxon>
        <taxon>Alveolata</taxon>
        <taxon>Ciliophora</taxon>
        <taxon>Intramacronucleata</taxon>
        <taxon>Spirotrichea</taxon>
        <taxon>Oligotrichia</taxon>
        <taxon>Strombidiidae</taxon>
        <taxon>Strombidium</taxon>
    </lineage>
</organism>
<protein>
    <recommendedName>
        <fullName evidence="11">DNA replication licensing factor MCM4</fullName>
        <ecNumber evidence="11">3.6.4.12</ecNumber>
    </recommendedName>
</protein>
<accession>A0A7S3IYB8</accession>
<reference evidence="14" key="1">
    <citation type="submission" date="2021-01" db="EMBL/GenBank/DDBJ databases">
        <authorList>
            <person name="Corre E."/>
            <person name="Pelletier E."/>
            <person name="Niang G."/>
            <person name="Scheremetjew M."/>
            <person name="Finn R."/>
            <person name="Kale V."/>
            <person name="Holt S."/>
            <person name="Cochrane G."/>
            <person name="Meng A."/>
            <person name="Brown T."/>
            <person name="Cohen L."/>
        </authorList>
    </citation>
    <scope>NUCLEOTIDE SEQUENCE</scope>
    <source>
        <strain evidence="14">S3</strain>
    </source>
</reference>
<dbReference type="Gene3D" id="2.20.28.10">
    <property type="match status" value="1"/>
</dbReference>
<keyword evidence="6 11" id="KW-0347">Helicase</keyword>
<keyword evidence="8 10" id="KW-0238">DNA-binding</keyword>
<evidence type="ECO:0000256" key="11">
    <source>
        <dbReference type="RuleBase" id="RU368062"/>
    </source>
</evidence>
<evidence type="ECO:0000256" key="8">
    <source>
        <dbReference type="ARBA" id="ARBA00023125"/>
    </source>
</evidence>
<evidence type="ECO:0000256" key="7">
    <source>
        <dbReference type="ARBA" id="ARBA00022840"/>
    </source>
</evidence>
<dbReference type="GO" id="GO:0042555">
    <property type="term" value="C:MCM complex"/>
    <property type="evidence" value="ECO:0007669"/>
    <property type="project" value="UniProtKB-UniRule"/>
</dbReference>
<dbReference type="CDD" id="cd17755">
    <property type="entry name" value="MCM4"/>
    <property type="match status" value="1"/>
</dbReference>
<dbReference type="InterPro" id="IPR033762">
    <property type="entry name" value="MCM_OB"/>
</dbReference>
<evidence type="ECO:0000256" key="5">
    <source>
        <dbReference type="ARBA" id="ARBA00022801"/>
    </source>
</evidence>
<dbReference type="Pfam" id="PF00493">
    <property type="entry name" value="MCM"/>
    <property type="match status" value="1"/>
</dbReference>
<name>A0A7S3IYB8_9SPIT</name>
<dbReference type="GO" id="GO:0005634">
    <property type="term" value="C:nucleus"/>
    <property type="evidence" value="ECO:0007669"/>
    <property type="project" value="UniProtKB-SubCell"/>
</dbReference>
<feature type="compositionally biased region" description="Acidic residues" evidence="12">
    <location>
        <begin position="375"/>
        <end position="384"/>
    </location>
</feature>
<dbReference type="GO" id="GO:0016787">
    <property type="term" value="F:hydrolase activity"/>
    <property type="evidence" value="ECO:0007669"/>
    <property type="project" value="UniProtKB-KW"/>
</dbReference>
<dbReference type="EC" id="3.6.4.12" evidence="11"/>
<evidence type="ECO:0000256" key="12">
    <source>
        <dbReference type="SAM" id="MobiDB-lite"/>
    </source>
</evidence>
<dbReference type="InterPro" id="IPR008047">
    <property type="entry name" value="MCM_4"/>
</dbReference>
<evidence type="ECO:0000256" key="6">
    <source>
        <dbReference type="ARBA" id="ARBA00022806"/>
    </source>
</evidence>
<dbReference type="InterPro" id="IPR031327">
    <property type="entry name" value="MCM"/>
</dbReference>
<dbReference type="GO" id="GO:0006271">
    <property type="term" value="P:DNA strand elongation involved in DNA replication"/>
    <property type="evidence" value="ECO:0007669"/>
    <property type="project" value="TreeGrafter"/>
</dbReference>
<dbReference type="InterPro" id="IPR027925">
    <property type="entry name" value="MCM_N"/>
</dbReference>
<dbReference type="GO" id="GO:0005524">
    <property type="term" value="F:ATP binding"/>
    <property type="evidence" value="ECO:0007669"/>
    <property type="project" value="UniProtKB-UniRule"/>
</dbReference>
<dbReference type="SUPFAM" id="SSF52540">
    <property type="entry name" value="P-loop containing nucleoside triphosphate hydrolases"/>
    <property type="match status" value="1"/>
</dbReference>
<dbReference type="Gene3D" id="3.40.50.300">
    <property type="entry name" value="P-loop containing nucleotide triphosphate hydrolases"/>
    <property type="match status" value="1"/>
</dbReference>
<comment type="function">
    <text evidence="11">Acts as component of the MCM2-7 complex (MCM complex) which is the replicative helicase essential for 'once per cell cycle' DNA replication initiation and elongation in eukaryotic cells. The active ATPase sites in the MCM2-7 ring are formed through the interaction surfaces of two neighboring subunits such that a critical structure of a conserved arginine finger motif is provided in trans relative to the ATP-binding site of the Walker A box of the adjacent subunit. The six ATPase active sites, however, are likely to contribute differentially to the complex helicase activity.</text>
</comment>
<evidence type="ECO:0000313" key="14">
    <source>
        <dbReference type="EMBL" id="CAE0336260.1"/>
    </source>
</evidence>
<comment type="subunit">
    <text evidence="11">Component of the MCM2-7 complex.</text>
</comment>
<dbReference type="InterPro" id="IPR041562">
    <property type="entry name" value="MCM_lid"/>
</dbReference>
<evidence type="ECO:0000256" key="4">
    <source>
        <dbReference type="ARBA" id="ARBA00022741"/>
    </source>
</evidence>
<comment type="similarity">
    <text evidence="2 10">Belongs to the MCM family.</text>
</comment>